<dbReference type="Gene3D" id="3.90.1150.10">
    <property type="entry name" value="Aspartate Aminotransferase, domain 1"/>
    <property type="match status" value="1"/>
</dbReference>
<dbReference type="InterPro" id="IPR016454">
    <property type="entry name" value="Cysteine_dSase"/>
</dbReference>
<feature type="domain" description="Aminotransferase class V" evidence="11">
    <location>
        <begin position="9"/>
        <end position="369"/>
    </location>
</feature>
<evidence type="ECO:0000256" key="7">
    <source>
        <dbReference type="ARBA" id="ARBA00023004"/>
    </source>
</evidence>
<evidence type="ECO:0000313" key="13">
    <source>
        <dbReference type="Proteomes" id="UP000829476"/>
    </source>
</evidence>
<dbReference type="Proteomes" id="UP000829476">
    <property type="component" value="Chromosome"/>
</dbReference>
<name>A0ABY3YNI2_9FLAO</name>
<dbReference type="PROSITE" id="PS00595">
    <property type="entry name" value="AA_TRANSFER_CLASS_5"/>
    <property type="match status" value="1"/>
</dbReference>
<keyword evidence="8" id="KW-0411">Iron-sulfur</keyword>
<evidence type="ECO:0000256" key="5">
    <source>
        <dbReference type="ARBA" id="ARBA00022723"/>
    </source>
</evidence>
<dbReference type="EC" id="2.8.1.7" evidence="3"/>
<dbReference type="InterPro" id="IPR015421">
    <property type="entry name" value="PyrdxlP-dep_Trfase_major"/>
</dbReference>
<protein>
    <recommendedName>
        <fullName evidence="3">cysteine desulfurase</fullName>
        <ecNumber evidence="3">2.8.1.7</ecNumber>
    </recommendedName>
</protein>
<evidence type="ECO:0000256" key="1">
    <source>
        <dbReference type="ARBA" id="ARBA00001933"/>
    </source>
</evidence>
<keyword evidence="7" id="KW-0408">Iron</keyword>
<dbReference type="Pfam" id="PF00266">
    <property type="entry name" value="Aminotran_5"/>
    <property type="match status" value="1"/>
</dbReference>
<dbReference type="InterPro" id="IPR015422">
    <property type="entry name" value="PyrdxlP-dep_Trfase_small"/>
</dbReference>
<evidence type="ECO:0000256" key="10">
    <source>
        <dbReference type="RuleBase" id="RU004504"/>
    </source>
</evidence>
<keyword evidence="5" id="KW-0479">Metal-binding</keyword>
<evidence type="ECO:0000256" key="8">
    <source>
        <dbReference type="ARBA" id="ARBA00023014"/>
    </source>
</evidence>
<dbReference type="SUPFAM" id="SSF53383">
    <property type="entry name" value="PLP-dependent transferases"/>
    <property type="match status" value="1"/>
</dbReference>
<dbReference type="PIRSF" id="PIRSF005572">
    <property type="entry name" value="NifS"/>
    <property type="match status" value="1"/>
</dbReference>
<dbReference type="EMBL" id="CP094326">
    <property type="protein sequence ID" value="UNY99387.1"/>
    <property type="molecule type" value="Genomic_DNA"/>
</dbReference>
<keyword evidence="13" id="KW-1185">Reference proteome</keyword>
<dbReference type="PANTHER" id="PTHR11601">
    <property type="entry name" value="CYSTEINE DESULFURYLASE FAMILY MEMBER"/>
    <property type="match status" value="1"/>
</dbReference>
<dbReference type="PANTHER" id="PTHR11601:SF34">
    <property type="entry name" value="CYSTEINE DESULFURASE"/>
    <property type="match status" value="1"/>
</dbReference>
<evidence type="ECO:0000256" key="4">
    <source>
        <dbReference type="ARBA" id="ARBA00022679"/>
    </source>
</evidence>
<comment type="similarity">
    <text evidence="2">Belongs to the class-V pyridoxal-phosphate-dependent aminotransferase family. NifS/IscS subfamily.</text>
</comment>
<evidence type="ECO:0000256" key="3">
    <source>
        <dbReference type="ARBA" id="ARBA00012239"/>
    </source>
</evidence>
<proteinExistence type="inferred from homology"/>
<evidence type="ECO:0000256" key="2">
    <source>
        <dbReference type="ARBA" id="ARBA00006490"/>
    </source>
</evidence>
<keyword evidence="6" id="KW-0663">Pyridoxal phosphate</keyword>
<dbReference type="Gene3D" id="3.40.640.10">
    <property type="entry name" value="Type I PLP-dependent aspartate aminotransferase-like (Major domain)"/>
    <property type="match status" value="1"/>
</dbReference>
<accession>A0ABY3YNI2</accession>
<dbReference type="InterPro" id="IPR015424">
    <property type="entry name" value="PyrdxlP-dep_Trfase"/>
</dbReference>
<reference evidence="12 13" key="1">
    <citation type="journal article" date="2018" name="Int. J. Syst. Evol. Microbiol.">
        <title>Zhouia spongiae sp. nov., isolated from a marine sponge.</title>
        <authorList>
            <person name="Zhuang L."/>
            <person name="Lin B."/>
            <person name="Qin F."/>
            <person name="Luo L."/>
        </authorList>
    </citation>
    <scope>NUCLEOTIDE SEQUENCE [LARGE SCALE GENOMIC DNA]</scope>
    <source>
        <strain evidence="12 13">HN-Y44</strain>
    </source>
</reference>
<comment type="cofactor">
    <cofactor evidence="1 10">
        <name>pyridoxal 5'-phosphate</name>
        <dbReference type="ChEBI" id="CHEBI:597326"/>
    </cofactor>
</comment>
<evidence type="ECO:0000313" key="12">
    <source>
        <dbReference type="EMBL" id="UNY99387.1"/>
    </source>
</evidence>
<evidence type="ECO:0000259" key="11">
    <source>
        <dbReference type="Pfam" id="PF00266"/>
    </source>
</evidence>
<dbReference type="InterPro" id="IPR020578">
    <property type="entry name" value="Aminotrans_V_PyrdxlP_BS"/>
</dbReference>
<sequence>MSQKHNISYLDYNSTTPIDPRVVDAMLPYLKDNFGNSSSTHHFGQIISENVKQARNQIARFIKSEPNEVVFTSGATEAINLSIKGVAESYKDKGKHIITVSTEHKAVLDTCGDLERKGFEVTYLPVEENGLLSLELLESSIRPDTILVSVMYVNNETGVIQPIKKFAEITHQKGALFMTDATQAVGKIAVDVKELDIDLLCFSGHKMYAPKGVGALFIRKNDKRVNITPQTHGGGQETGLRSGTLNVPGIVALAKACEISSLEMNDDRTIISELRDKLEYELLRMPNTALNGDSIKRIYNTTNICFKEQDANVLIGRMRNIAVSNGSACSSAIFEPSHVLKSMGLSNDDALASLRFSLGKYNTIEDVELVVETIRKLTEPQSKYA</sequence>
<organism evidence="12 13">
    <name type="scientific">Zhouia spongiae</name>
    <dbReference type="NCBI Taxonomy" id="2202721"/>
    <lineage>
        <taxon>Bacteria</taxon>
        <taxon>Pseudomonadati</taxon>
        <taxon>Bacteroidota</taxon>
        <taxon>Flavobacteriia</taxon>
        <taxon>Flavobacteriales</taxon>
        <taxon>Flavobacteriaceae</taxon>
        <taxon>Zhouia</taxon>
    </lineage>
</organism>
<evidence type="ECO:0000256" key="6">
    <source>
        <dbReference type="ARBA" id="ARBA00022898"/>
    </source>
</evidence>
<dbReference type="InterPro" id="IPR000192">
    <property type="entry name" value="Aminotrans_V_dom"/>
</dbReference>
<keyword evidence="4" id="KW-0808">Transferase</keyword>
<gene>
    <name evidence="12" type="ORF">MQE36_03365</name>
</gene>
<comment type="catalytic activity">
    <reaction evidence="9">
        <text>(sulfur carrier)-H + L-cysteine = (sulfur carrier)-SH + L-alanine</text>
        <dbReference type="Rhea" id="RHEA:43892"/>
        <dbReference type="Rhea" id="RHEA-COMP:14737"/>
        <dbReference type="Rhea" id="RHEA-COMP:14739"/>
        <dbReference type="ChEBI" id="CHEBI:29917"/>
        <dbReference type="ChEBI" id="CHEBI:35235"/>
        <dbReference type="ChEBI" id="CHEBI:57972"/>
        <dbReference type="ChEBI" id="CHEBI:64428"/>
        <dbReference type="EC" id="2.8.1.7"/>
    </reaction>
</comment>
<dbReference type="RefSeq" id="WP_242937761.1">
    <property type="nucleotide sequence ID" value="NZ_CP094326.1"/>
</dbReference>
<evidence type="ECO:0000256" key="9">
    <source>
        <dbReference type="ARBA" id="ARBA00050776"/>
    </source>
</evidence>